<sequence length="66" mass="7239">MYGCLEEPTGQWMEALRKSTGAVVGSLEETDGVGGDGENEKELLDFYLGKLFVAKDDRLPAEQVNM</sequence>
<reference evidence="2" key="1">
    <citation type="journal article" date="2022" name="Mol. Ecol. Resour.">
        <title>The genomes of chicory, endive, great burdock and yacon provide insights into Asteraceae palaeo-polyploidization history and plant inulin production.</title>
        <authorList>
            <person name="Fan W."/>
            <person name="Wang S."/>
            <person name="Wang H."/>
            <person name="Wang A."/>
            <person name="Jiang F."/>
            <person name="Liu H."/>
            <person name="Zhao H."/>
            <person name="Xu D."/>
            <person name="Zhang Y."/>
        </authorList>
    </citation>
    <scope>NUCLEOTIDE SEQUENCE [LARGE SCALE GENOMIC DNA]</scope>
    <source>
        <strain evidence="2">cv. Niubang</strain>
    </source>
</reference>
<proteinExistence type="predicted"/>
<gene>
    <name evidence="1" type="ORF">L6452_01090</name>
</gene>
<name>A0ACB9FF67_ARCLA</name>
<dbReference type="Proteomes" id="UP001055879">
    <property type="component" value="Linkage Group LG01"/>
</dbReference>
<comment type="caution">
    <text evidence="1">The sequence shown here is derived from an EMBL/GenBank/DDBJ whole genome shotgun (WGS) entry which is preliminary data.</text>
</comment>
<keyword evidence="2" id="KW-1185">Reference proteome</keyword>
<protein>
    <submittedName>
        <fullName evidence="1">Uncharacterized protein</fullName>
    </submittedName>
</protein>
<reference evidence="1 2" key="2">
    <citation type="journal article" date="2022" name="Mol. Ecol. Resour.">
        <title>The genomes of chicory, endive, great burdock and yacon provide insights into Asteraceae paleo-polyploidization history and plant inulin production.</title>
        <authorList>
            <person name="Fan W."/>
            <person name="Wang S."/>
            <person name="Wang H."/>
            <person name="Wang A."/>
            <person name="Jiang F."/>
            <person name="Liu H."/>
            <person name="Zhao H."/>
            <person name="Xu D."/>
            <person name="Zhang Y."/>
        </authorList>
    </citation>
    <scope>NUCLEOTIDE SEQUENCE [LARGE SCALE GENOMIC DNA]</scope>
    <source>
        <strain evidence="2">cv. Niubang</strain>
    </source>
</reference>
<organism evidence="1 2">
    <name type="scientific">Arctium lappa</name>
    <name type="common">Greater burdock</name>
    <name type="synonym">Lappa major</name>
    <dbReference type="NCBI Taxonomy" id="4217"/>
    <lineage>
        <taxon>Eukaryota</taxon>
        <taxon>Viridiplantae</taxon>
        <taxon>Streptophyta</taxon>
        <taxon>Embryophyta</taxon>
        <taxon>Tracheophyta</taxon>
        <taxon>Spermatophyta</taxon>
        <taxon>Magnoliopsida</taxon>
        <taxon>eudicotyledons</taxon>
        <taxon>Gunneridae</taxon>
        <taxon>Pentapetalae</taxon>
        <taxon>asterids</taxon>
        <taxon>campanulids</taxon>
        <taxon>Asterales</taxon>
        <taxon>Asteraceae</taxon>
        <taxon>Carduoideae</taxon>
        <taxon>Cardueae</taxon>
        <taxon>Arctiinae</taxon>
        <taxon>Arctium</taxon>
    </lineage>
</organism>
<evidence type="ECO:0000313" key="2">
    <source>
        <dbReference type="Proteomes" id="UP001055879"/>
    </source>
</evidence>
<dbReference type="EMBL" id="CM042047">
    <property type="protein sequence ID" value="KAI3769973.1"/>
    <property type="molecule type" value="Genomic_DNA"/>
</dbReference>
<accession>A0ACB9FF67</accession>
<evidence type="ECO:0000313" key="1">
    <source>
        <dbReference type="EMBL" id="KAI3769973.1"/>
    </source>
</evidence>